<dbReference type="Proteomes" id="UP000821865">
    <property type="component" value="Chromosome 5"/>
</dbReference>
<organism evidence="1 2">
    <name type="scientific">Dermacentor silvarum</name>
    <name type="common">Tick</name>
    <dbReference type="NCBI Taxonomy" id="543639"/>
    <lineage>
        <taxon>Eukaryota</taxon>
        <taxon>Metazoa</taxon>
        <taxon>Ecdysozoa</taxon>
        <taxon>Arthropoda</taxon>
        <taxon>Chelicerata</taxon>
        <taxon>Arachnida</taxon>
        <taxon>Acari</taxon>
        <taxon>Parasitiformes</taxon>
        <taxon>Ixodida</taxon>
        <taxon>Ixodoidea</taxon>
        <taxon>Ixodidae</taxon>
        <taxon>Rhipicephalinae</taxon>
        <taxon>Dermacentor</taxon>
    </lineage>
</organism>
<gene>
    <name evidence="1" type="ORF">HPB49_002461</name>
</gene>
<proteinExistence type="predicted"/>
<evidence type="ECO:0000313" key="1">
    <source>
        <dbReference type="EMBL" id="KAH7948796.1"/>
    </source>
</evidence>
<accession>A0ACB8CP06</accession>
<evidence type="ECO:0000313" key="2">
    <source>
        <dbReference type="Proteomes" id="UP000821865"/>
    </source>
</evidence>
<dbReference type="EMBL" id="CM023474">
    <property type="protein sequence ID" value="KAH7948796.1"/>
    <property type="molecule type" value="Genomic_DNA"/>
</dbReference>
<name>A0ACB8CP06_DERSI</name>
<reference evidence="1" key="1">
    <citation type="submission" date="2020-05" db="EMBL/GenBank/DDBJ databases">
        <title>Large-scale comparative analyses of tick genomes elucidate their genetic diversity and vector capacities.</title>
        <authorList>
            <person name="Jia N."/>
            <person name="Wang J."/>
            <person name="Shi W."/>
            <person name="Du L."/>
            <person name="Sun Y."/>
            <person name="Zhan W."/>
            <person name="Jiang J."/>
            <person name="Wang Q."/>
            <person name="Zhang B."/>
            <person name="Ji P."/>
            <person name="Sakyi L.B."/>
            <person name="Cui X."/>
            <person name="Yuan T."/>
            <person name="Jiang B."/>
            <person name="Yang W."/>
            <person name="Lam T.T.-Y."/>
            <person name="Chang Q."/>
            <person name="Ding S."/>
            <person name="Wang X."/>
            <person name="Zhu J."/>
            <person name="Ruan X."/>
            <person name="Zhao L."/>
            <person name="Wei J."/>
            <person name="Que T."/>
            <person name="Du C."/>
            <person name="Cheng J."/>
            <person name="Dai P."/>
            <person name="Han X."/>
            <person name="Huang E."/>
            <person name="Gao Y."/>
            <person name="Liu J."/>
            <person name="Shao H."/>
            <person name="Ye R."/>
            <person name="Li L."/>
            <person name="Wei W."/>
            <person name="Wang X."/>
            <person name="Wang C."/>
            <person name="Yang T."/>
            <person name="Huo Q."/>
            <person name="Li W."/>
            <person name="Guo W."/>
            <person name="Chen H."/>
            <person name="Zhou L."/>
            <person name="Ni X."/>
            <person name="Tian J."/>
            <person name="Zhou Y."/>
            <person name="Sheng Y."/>
            <person name="Liu T."/>
            <person name="Pan Y."/>
            <person name="Xia L."/>
            <person name="Li J."/>
            <person name="Zhao F."/>
            <person name="Cao W."/>
        </authorList>
    </citation>
    <scope>NUCLEOTIDE SEQUENCE</scope>
    <source>
        <strain evidence="1">Dsil-2018</strain>
    </source>
</reference>
<sequence length="138" mass="15454">MMDTQETEERPDQDWQTVRDASRRLEHITATVKVTLGTALQELPPDCVGPSVVHAAGLTTTENKDTYVKVRTEQNLIEVDSYRPTAIEKFIRLRQVSITGTQHPVLTNQTNGTNTVKGVIHGIQCAVTEEELEREVEV</sequence>
<keyword evidence="2" id="KW-1185">Reference proteome</keyword>
<comment type="caution">
    <text evidence="1">The sequence shown here is derived from an EMBL/GenBank/DDBJ whole genome shotgun (WGS) entry which is preliminary data.</text>
</comment>
<protein>
    <submittedName>
        <fullName evidence="1">Uncharacterized protein</fullName>
    </submittedName>
</protein>